<dbReference type="EMBL" id="JABSTV010001246">
    <property type="protein sequence ID" value="KAH7976524.1"/>
    <property type="molecule type" value="Genomic_DNA"/>
</dbReference>
<keyword evidence="4 5" id="KW-0238">DNA-binding</keyword>
<dbReference type="InterPro" id="IPR006612">
    <property type="entry name" value="THAP_Znf"/>
</dbReference>
<feature type="domain" description="THAP-type" evidence="6">
    <location>
        <begin position="1"/>
        <end position="89"/>
    </location>
</feature>
<dbReference type="Pfam" id="PF05485">
    <property type="entry name" value="THAP"/>
    <property type="match status" value="1"/>
</dbReference>
<keyword evidence="2 5" id="KW-0863">Zinc-finger</keyword>
<dbReference type="VEuPathDB" id="VectorBase:RSAN_044597"/>
<evidence type="ECO:0000313" key="8">
    <source>
        <dbReference type="Proteomes" id="UP000821837"/>
    </source>
</evidence>
<comment type="caution">
    <text evidence="7">The sequence shown here is derived from an EMBL/GenBank/DDBJ whole genome shotgun (WGS) entry which is preliminary data.</text>
</comment>
<proteinExistence type="predicted"/>
<sequence length="156" mass="17396">MPNYCVAYGCRSTYGRDEVAFHKFPRDQKMAAKWVSAVKRKCFKPTRSSVLCSKHFRDSDYVRSPSLTQSLGLTIKCVRLNSDAVPSVFPHLRGPSPPPRLAFAKRRKTEVAVLRRFCGGDAHIESLGNARIASRRADAVLRSFALPGTQWAAISL</sequence>
<keyword evidence="8" id="KW-1185">Reference proteome</keyword>
<evidence type="ECO:0000259" key="6">
    <source>
        <dbReference type="PROSITE" id="PS50950"/>
    </source>
</evidence>
<dbReference type="GO" id="GO:0008270">
    <property type="term" value="F:zinc ion binding"/>
    <property type="evidence" value="ECO:0007669"/>
    <property type="project" value="UniProtKB-KW"/>
</dbReference>
<evidence type="ECO:0000313" key="7">
    <source>
        <dbReference type="EMBL" id="KAH7976524.1"/>
    </source>
</evidence>
<dbReference type="SMART" id="SM00980">
    <property type="entry name" value="THAP"/>
    <property type="match status" value="1"/>
</dbReference>
<dbReference type="Gene3D" id="6.20.210.20">
    <property type="entry name" value="THAP domain"/>
    <property type="match status" value="1"/>
</dbReference>
<evidence type="ECO:0000256" key="3">
    <source>
        <dbReference type="ARBA" id="ARBA00022833"/>
    </source>
</evidence>
<name>A0A9D4T7N8_RHISA</name>
<keyword evidence="3" id="KW-0862">Zinc</keyword>
<accession>A0A9D4T7N8</accession>
<evidence type="ECO:0000256" key="1">
    <source>
        <dbReference type="ARBA" id="ARBA00022723"/>
    </source>
</evidence>
<gene>
    <name evidence="7" type="ORF">HPB52_015801</name>
</gene>
<dbReference type="SUPFAM" id="SSF57716">
    <property type="entry name" value="Glucocorticoid receptor-like (DNA-binding domain)"/>
    <property type="match status" value="1"/>
</dbReference>
<dbReference type="AlphaFoldDB" id="A0A9D4T7N8"/>
<dbReference type="Proteomes" id="UP000821837">
    <property type="component" value="Chromosome 10"/>
</dbReference>
<evidence type="ECO:0000256" key="2">
    <source>
        <dbReference type="ARBA" id="ARBA00022771"/>
    </source>
</evidence>
<reference evidence="7" key="1">
    <citation type="journal article" date="2020" name="Cell">
        <title>Large-Scale Comparative Analyses of Tick Genomes Elucidate Their Genetic Diversity and Vector Capacities.</title>
        <authorList>
            <consortium name="Tick Genome and Microbiome Consortium (TIGMIC)"/>
            <person name="Jia N."/>
            <person name="Wang J."/>
            <person name="Shi W."/>
            <person name="Du L."/>
            <person name="Sun Y."/>
            <person name="Zhan W."/>
            <person name="Jiang J.F."/>
            <person name="Wang Q."/>
            <person name="Zhang B."/>
            <person name="Ji P."/>
            <person name="Bell-Sakyi L."/>
            <person name="Cui X.M."/>
            <person name="Yuan T.T."/>
            <person name="Jiang B.G."/>
            <person name="Yang W.F."/>
            <person name="Lam T.T."/>
            <person name="Chang Q.C."/>
            <person name="Ding S.J."/>
            <person name="Wang X.J."/>
            <person name="Zhu J.G."/>
            <person name="Ruan X.D."/>
            <person name="Zhao L."/>
            <person name="Wei J.T."/>
            <person name="Ye R.Z."/>
            <person name="Que T.C."/>
            <person name="Du C.H."/>
            <person name="Zhou Y.H."/>
            <person name="Cheng J.X."/>
            <person name="Dai P.F."/>
            <person name="Guo W.B."/>
            <person name="Han X.H."/>
            <person name="Huang E.J."/>
            <person name="Li L.F."/>
            <person name="Wei W."/>
            <person name="Gao Y.C."/>
            <person name="Liu J.Z."/>
            <person name="Shao H.Z."/>
            <person name="Wang X."/>
            <person name="Wang C.C."/>
            <person name="Yang T.C."/>
            <person name="Huo Q.B."/>
            <person name="Li W."/>
            <person name="Chen H.Y."/>
            <person name="Chen S.E."/>
            <person name="Zhou L.G."/>
            <person name="Ni X.B."/>
            <person name="Tian J.H."/>
            <person name="Sheng Y."/>
            <person name="Liu T."/>
            <person name="Pan Y.S."/>
            <person name="Xia L.Y."/>
            <person name="Li J."/>
            <person name="Zhao F."/>
            <person name="Cao W.C."/>
        </authorList>
    </citation>
    <scope>NUCLEOTIDE SEQUENCE</scope>
    <source>
        <strain evidence="7">Rsan-2018</strain>
    </source>
</reference>
<dbReference type="PROSITE" id="PS50950">
    <property type="entry name" value="ZF_THAP"/>
    <property type="match status" value="1"/>
</dbReference>
<evidence type="ECO:0000256" key="5">
    <source>
        <dbReference type="PROSITE-ProRule" id="PRU00309"/>
    </source>
</evidence>
<dbReference type="SMART" id="SM00692">
    <property type="entry name" value="DM3"/>
    <property type="match status" value="1"/>
</dbReference>
<protein>
    <recommendedName>
        <fullName evidence="6">THAP-type domain-containing protein</fullName>
    </recommendedName>
</protein>
<evidence type="ECO:0000256" key="4">
    <source>
        <dbReference type="ARBA" id="ARBA00023125"/>
    </source>
</evidence>
<dbReference type="PANTHER" id="PTHR46927:SF3">
    <property type="entry name" value="THAP-TYPE DOMAIN-CONTAINING PROTEIN"/>
    <property type="match status" value="1"/>
</dbReference>
<reference evidence="7" key="2">
    <citation type="submission" date="2021-09" db="EMBL/GenBank/DDBJ databases">
        <authorList>
            <person name="Jia N."/>
            <person name="Wang J."/>
            <person name="Shi W."/>
            <person name="Du L."/>
            <person name="Sun Y."/>
            <person name="Zhan W."/>
            <person name="Jiang J."/>
            <person name="Wang Q."/>
            <person name="Zhang B."/>
            <person name="Ji P."/>
            <person name="Sakyi L.B."/>
            <person name="Cui X."/>
            <person name="Yuan T."/>
            <person name="Jiang B."/>
            <person name="Yang W."/>
            <person name="Lam T.T.-Y."/>
            <person name="Chang Q."/>
            <person name="Ding S."/>
            <person name="Wang X."/>
            <person name="Zhu J."/>
            <person name="Ruan X."/>
            <person name="Zhao L."/>
            <person name="Wei J."/>
            <person name="Que T."/>
            <person name="Du C."/>
            <person name="Cheng J."/>
            <person name="Dai P."/>
            <person name="Han X."/>
            <person name="Huang E."/>
            <person name="Gao Y."/>
            <person name="Liu J."/>
            <person name="Shao H."/>
            <person name="Ye R."/>
            <person name="Li L."/>
            <person name="Wei W."/>
            <person name="Wang X."/>
            <person name="Wang C."/>
            <person name="Huo Q."/>
            <person name="Li W."/>
            <person name="Guo W."/>
            <person name="Chen H."/>
            <person name="Chen S."/>
            <person name="Zhou L."/>
            <person name="Zhou L."/>
            <person name="Ni X."/>
            <person name="Tian J."/>
            <person name="Zhou Y."/>
            <person name="Sheng Y."/>
            <person name="Liu T."/>
            <person name="Pan Y."/>
            <person name="Xia L."/>
            <person name="Li J."/>
            <person name="Zhao F."/>
            <person name="Cao W."/>
        </authorList>
    </citation>
    <scope>NUCLEOTIDE SEQUENCE</scope>
    <source>
        <strain evidence="7">Rsan-2018</strain>
        <tissue evidence="7">Larvae</tissue>
    </source>
</reference>
<keyword evidence="1" id="KW-0479">Metal-binding</keyword>
<organism evidence="7 8">
    <name type="scientific">Rhipicephalus sanguineus</name>
    <name type="common">Brown dog tick</name>
    <name type="synonym">Ixodes sanguineus</name>
    <dbReference type="NCBI Taxonomy" id="34632"/>
    <lineage>
        <taxon>Eukaryota</taxon>
        <taxon>Metazoa</taxon>
        <taxon>Ecdysozoa</taxon>
        <taxon>Arthropoda</taxon>
        <taxon>Chelicerata</taxon>
        <taxon>Arachnida</taxon>
        <taxon>Acari</taxon>
        <taxon>Parasitiformes</taxon>
        <taxon>Ixodida</taxon>
        <taxon>Ixodoidea</taxon>
        <taxon>Ixodidae</taxon>
        <taxon>Rhipicephalinae</taxon>
        <taxon>Rhipicephalus</taxon>
        <taxon>Rhipicephalus</taxon>
    </lineage>
</organism>
<dbReference type="InterPro" id="IPR038441">
    <property type="entry name" value="THAP_Znf_sf"/>
</dbReference>
<dbReference type="GO" id="GO:0003677">
    <property type="term" value="F:DNA binding"/>
    <property type="evidence" value="ECO:0007669"/>
    <property type="project" value="UniProtKB-UniRule"/>
</dbReference>
<dbReference type="InterPro" id="IPR052224">
    <property type="entry name" value="THAP_domain_protein"/>
</dbReference>
<dbReference type="PANTHER" id="PTHR46927">
    <property type="entry name" value="AGAP005574-PA"/>
    <property type="match status" value="1"/>
</dbReference>